<organism evidence="2 3">
    <name type="scientific">Lentinus brumalis</name>
    <dbReference type="NCBI Taxonomy" id="2498619"/>
    <lineage>
        <taxon>Eukaryota</taxon>
        <taxon>Fungi</taxon>
        <taxon>Dikarya</taxon>
        <taxon>Basidiomycota</taxon>
        <taxon>Agaricomycotina</taxon>
        <taxon>Agaricomycetes</taxon>
        <taxon>Polyporales</taxon>
        <taxon>Polyporaceae</taxon>
        <taxon>Lentinus</taxon>
    </lineage>
</organism>
<evidence type="ECO:0000313" key="2">
    <source>
        <dbReference type="EMBL" id="RDX51459.1"/>
    </source>
</evidence>
<evidence type="ECO:0000256" key="1">
    <source>
        <dbReference type="SAM" id="MobiDB-lite"/>
    </source>
</evidence>
<protein>
    <submittedName>
        <fullName evidence="2">Uncharacterized protein</fullName>
    </submittedName>
</protein>
<dbReference type="AlphaFoldDB" id="A0A371DFY8"/>
<dbReference type="Proteomes" id="UP000256964">
    <property type="component" value="Unassembled WGS sequence"/>
</dbReference>
<evidence type="ECO:0000313" key="3">
    <source>
        <dbReference type="Proteomes" id="UP000256964"/>
    </source>
</evidence>
<feature type="region of interest" description="Disordered" evidence="1">
    <location>
        <begin position="46"/>
        <end position="116"/>
    </location>
</feature>
<reference evidence="2 3" key="1">
    <citation type="journal article" date="2018" name="Biotechnol. Biofuels">
        <title>Integrative visual omics of the white-rot fungus Polyporus brumalis exposes the biotechnological potential of its oxidative enzymes for delignifying raw plant biomass.</title>
        <authorList>
            <person name="Miyauchi S."/>
            <person name="Rancon A."/>
            <person name="Drula E."/>
            <person name="Hage H."/>
            <person name="Chaduli D."/>
            <person name="Favel A."/>
            <person name="Grisel S."/>
            <person name="Henrissat B."/>
            <person name="Herpoel-Gimbert I."/>
            <person name="Ruiz-Duenas F.J."/>
            <person name="Chevret D."/>
            <person name="Hainaut M."/>
            <person name="Lin J."/>
            <person name="Wang M."/>
            <person name="Pangilinan J."/>
            <person name="Lipzen A."/>
            <person name="Lesage-Meessen L."/>
            <person name="Navarro D."/>
            <person name="Riley R."/>
            <person name="Grigoriev I.V."/>
            <person name="Zhou S."/>
            <person name="Raouche S."/>
            <person name="Rosso M.N."/>
        </authorList>
    </citation>
    <scope>NUCLEOTIDE SEQUENCE [LARGE SCALE GENOMIC DNA]</scope>
    <source>
        <strain evidence="2 3">BRFM 1820</strain>
    </source>
</reference>
<gene>
    <name evidence="2" type="ORF">OH76DRAFT_1401320</name>
</gene>
<sequence>MPEIVLHPGTCVFGTGRDFALHLMVELKCGAWYNQDPKDVAQVVDEGREVIEQSSDSVDSDEDKEDSDDNDASDGDEEDGDDDETSGGDDGALEEDDEVSRGTTTEVSQNVKSDAS</sequence>
<proteinExistence type="predicted"/>
<feature type="compositionally biased region" description="Polar residues" evidence="1">
    <location>
        <begin position="101"/>
        <end position="116"/>
    </location>
</feature>
<dbReference type="EMBL" id="KZ857394">
    <property type="protein sequence ID" value="RDX51459.1"/>
    <property type="molecule type" value="Genomic_DNA"/>
</dbReference>
<feature type="compositionally biased region" description="Acidic residues" evidence="1">
    <location>
        <begin position="58"/>
        <end position="98"/>
    </location>
</feature>
<keyword evidence="3" id="KW-1185">Reference proteome</keyword>
<accession>A0A371DFY8</accession>
<name>A0A371DFY8_9APHY</name>